<dbReference type="Gene3D" id="1.10.10.60">
    <property type="entry name" value="Homeodomain-like"/>
    <property type="match status" value="2"/>
</dbReference>
<dbReference type="PROSITE" id="PS50090">
    <property type="entry name" value="MYB_LIKE"/>
    <property type="match status" value="2"/>
</dbReference>
<dbReference type="InterPro" id="IPR009057">
    <property type="entry name" value="Homeodomain-like_sf"/>
</dbReference>
<dbReference type="PANTHER" id="PTHR48000">
    <property type="entry name" value="OS09G0431300 PROTEIN"/>
    <property type="match status" value="1"/>
</dbReference>
<feature type="domain" description="HTH myb-type" evidence="9">
    <location>
        <begin position="63"/>
        <end position="117"/>
    </location>
</feature>
<evidence type="ECO:0000256" key="5">
    <source>
        <dbReference type="ARBA" id="ARBA00023163"/>
    </source>
</evidence>
<dbReference type="GO" id="GO:0006355">
    <property type="term" value="P:regulation of DNA-templated transcription"/>
    <property type="evidence" value="ECO:0000318"/>
    <property type="project" value="GO_Central"/>
</dbReference>
<dbReference type="SUPFAM" id="SSF46689">
    <property type="entry name" value="Homeodomain-like"/>
    <property type="match status" value="1"/>
</dbReference>
<name>A0A0K9PNK1_ZOSMR</name>
<evidence type="ECO:0000259" key="8">
    <source>
        <dbReference type="PROSITE" id="PS50090"/>
    </source>
</evidence>
<dbReference type="AlphaFoldDB" id="A0A0K9PNK1"/>
<dbReference type="PROSITE" id="PS51294">
    <property type="entry name" value="HTH_MYB"/>
    <property type="match status" value="2"/>
</dbReference>
<feature type="domain" description="HTH myb-type" evidence="9">
    <location>
        <begin position="9"/>
        <end position="62"/>
    </location>
</feature>
<feature type="domain" description="Myb-like" evidence="8">
    <location>
        <begin position="9"/>
        <end position="62"/>
    </location>
</feature>
<feature type="domain" description="Myb-like" evidence="8">
    <location>
        <begin position="63"/>
        <end position="113"/>
    </location>
</feature>
<evidence type="ECO:0000256" key="3">
    <source>
        <dbReference type="ARBA" id="ARBA00023015"/>
    </source>
</evidence>
<dbReference type="GO" id="GO:0003677">
    <property type="term" value="F:DNA binding"/>
    <property type="evidence" value="ECO:0007669"/>
    <property type="project" value="UniProtKB-KW"/>
</dbReference>
<protein>
    <submittedName>
        <fullName evidence="10">Myb domain protein 4</fullName>
    </submittedName>
</protein>
<gene>
    <name evidence="10" type="ORF">ZOSMA_198G00250</name>
</gene>
<evidence type="ECO:0000313" key="10">
    <source>
        <dbReference type="EMBL" id="KMZ70623.1"/>
    </source>
</evidence>
<keyword evidence="4" id="KW-0238">DNA-binding</keyword>
<dbReference type="SMART" id="SM00717">
    <property type="entry name" value="SANT"/>
    <property type="match status" value="2"/>
</dbReference>
<dbReference type="InterPro" id="IPR017930">
    <property type="entry name" value="Myb_dom"/>
</dbReference>
<keyword evidence="3" id="KW-0805">Transcription regulation</keyword>
<evidence type="ECO:0000256" key="7">
    <source>
        <dbReference type="SAM" id="MobiDB-lite"/>
    </source>
</evidence>
<dbReference type="InterPro" id="IPR001005">
    <property type="entry name" value="SANT/Myb"/>
</dbReference>
<keyword evidence="2" id="KW-0677">Repeat</keyword>
<dbReference type="FunFam" id="1.10.10.60:FF:000015">
    <property type="entry name" value="Transcription factor RAX3"/>
    <property type="match status" value="1"/>
</dbReference>
<comment type="caution">
    <text evidence="10">The sequence shown here is derived from an EMBL/GenBank/DDBJ whole genome shotgun (WGS) entry which is preliminary data.</text>
</comment>
<organism evidence="10 11">
    <name type="scientific">Zostera marina</name>
    <name type="common">Eelgrass</name>
    <dbReference type="NCBI Taxonomy" id="29655"/>
    <lineage>
        <taxon>Eukaryota</taxon>
        <taxon>Viridiplantae</taxon>
        <taxon>Streptophyta</taxon>
        <taxon>Embryophyta</taxon>
        <taxon>Tracheophyta</taxon>
        <taxon>Spermatophyta</taxon>
        <taxon>Magnoliopsida</taxon>
        <taxon>Liliopsida</taxon>
        <taxon>Zosteraceae</taxon>
        <taxon>Zostera</taxon>
    </lineage>
</organism>
<keyword evidence="5" id="KW-0804">Transcription</keyword>
<dbReference type="GO" id="GO:0003700">
    <property type="term" value="F:DNA-binding transcription factor activity"/>
    <property type="evidence" value="ECO:0000318"/>
    <property type="project" value="GO_Central"/>
</dbReference>
<dbReference type="Proteomes" id="UP000036987">
    <property type="component" value="Unassembled WGS sequence"/>
</dbReference>
<sequence>MGKATCCDSSKVKRGSWSPEEDKALRTYVEKNGIGGNWISLPQKAGLTRCGKSCRLRWLNYLRPDIRHGGFTEEEDIFILTLYKRLGSRWSVIASQLPGRTDNDVKNYWNTKLKKKVLGSSSKHKHKHTTVGISSNNSSNSHESVTVERTTVMAIDNPAGVGSADELLTMDFGQWISSDLFNWCDFV</sequence>
<dbReference type="CDD" id="cd00167">
    <property type="entry name" value="SANT"/>
    <property type="match status" value="2"/>
</dbReference>
<dbReference type="OMA" id="ICDLHAS"/>
<evidence type="ECO:0000313" key="11">
    <source>
        <dbReference type="Proteomes" id="UP000036987"/>
    </source>
</evidence>
<proteinExistence type="predicted"/>
<feature type="region of interest" description="Disordered" evidence="7">
    <location>
        <begin position="122"/>
        <end position="142"/>
    </location>
</feature>
<dbReference type="PANTHER" id="PTHR48000:SF67">
    <property type="entry name" value="MYB-LIKE DNA-BINDING DOMAIN CONTAINING PROTEIN, EXPRESSED"/>
    <property type="match status" value="1"/>
</dbReference>
<keyword evidence="6" id="KW-0539">Nucleus</keyword>
<evidence type="ECO:0000256" key="2">
    <source>
        <dbReference type="ARBA" id="ARBA00022737"/>
    </source>
</evidence>
<dbReference type="Pfam" id="PF00249">
    <property type="entry name" value="Myb_DNA-binding"/>
    <property type="match status" value="2"/>
</dbReference>
<accession>A0A0K9PNK1</accession>
<comment type="subcellular location">
    <subcellularLocation>
        <location evidence="1">Nucleus</location>
    </subcellularLocation>
</comment>
<dbReference type="OrthoDB" id="2143914at2759"/>
<keyword evidence="11" id="KW-1185">Reference proteome</keyword>
<evidence type="ECO:0000259" key="9">
    <source>
        <dbReference type="PROSITE" id="PS51294"/>
    </source>
</evidence>
<dbReference type="EMBL" id="LFYR01000725">
    <property type="protein sequence ID" value="KMZ70623.1"/>
    <property type="molecule type" value="Genomic_DNA"/>
</dbReference>
<evidence type="ECO:0000256" key="6">
    <source>
        <dbReference type="ARBA" id="ARBA00023242"/>
    </source>
</evidence>
<dbReference type="GO" id="GO:0005634">
    <property type="term" value="C:nucleus"/>
    <property type="evidence" value="ECO:0000318"/>
    <property type="project" value="GO_Central"/>
</dbReference>
<feature type="compositionally biased region" description="Low complexity" evidence="7">
    <location>
        <begin position="130"/>
        <end position="141"/>
    </location>
</feature>
<evidence type="ECO:0000256" key="1">
    <source>
        <dbReference type="ARBA" id="ARBA00004123"/>
    </source>
</evidence>
<reference evidence="11" key="1">
    <citation type="journal article" date="2016" name="Nature">
        <title>The genome of the seagrass Zostera marina reveals angiosperm adaptation to the sea.</title>
        <authorList>
            <person name="Olsen J.L."/>
            <person name="Rouze P."/>
            <person name="Verhelst B."/>
            <person name="Lin Y.-C."/>
            <person name="Bayer T."/>
            <person name="Collen J."/>
            <person name="Dattolo E."/>
            <person name="De Paoli E."/>
            <person name="Dittami S."/>
            <person name="Maumus F."/>
            <person name="Michel G."/>
            <person name="Kersting A."/>
            <person name="Lauritano C."/>
            <person name="Lohaus R."/>
            <person name="Toepel M."/>
            <person name="Tonon T."/>
            <person name="Vanneste K."/>
            <person name="Amirebrahimi M."/>
            <person name="Brakel J."/>
            <person name="Bostroem C."/>
            <person name="Chovatia M."/>
            <person name="Grimwood J."/>
            <person name="Jenkins J.W."/>
            <person name="Jueterbock A."/>
            <person name="Mraz A."/>
            <person name="Stam W.T."/>
            <person name="Tice H."/>
            <person name="Bornberg-Bauer E."/>
            <person name="Green P.J."/>
            <person name="Pearson G.A."/>
            <person name="Procaccini G."/>
            <person name="Duarte C.M."/>
            <person name="Schmutz J."/>
            <person name="Reusch T.B.H."/>
            <person name="Van de Peer Y."/>
        </authorList>
    </citation>
    <scope>NUCLEOTIDE SEQUENCE [LARGE SCALE GENOMIC DNA]</scope>
    <source>
        <strain evidence="11">cv. Finnish</strain>
    </source>
</reference>
<evidence type="ECO:0000256" key="4">
    <source>
        <dbReference type="ARBA" id="ARBA00023125"/>
    </source>
</evidence>